<evidence type="ECO:0000313" key="2">
    <source>
        <dbReference type="Proteomes" id="UP000076871"/>
    </source>
</evidence>
<keyword evidence="2" id="KW-1185">Reference proteome</keyword>
<proteinExistence type="predicted"/>
<dbReference type="EMBL" id="KV427700">
    <property type="protein sequence ID" value="KZT00024.1"/>
    <property type="molecule type" value="Genomic_DNA"/>
</dbReference>
<dbReference type="Proteomes" id="UP000076871">
    <property type="component" value="Unassembled WGS sequence"/>
</dbReference>
<dbReference type="InParanoid" id="A0A165B0Z6"/>
<name>A0A165B0Z6_9APHY</name>
<organism evidence="1 2">
    <name type="scientific">Laetiporus sulphureus 93-53</name>
    <dbReference type="NCBI Taxonomy" id="1314785"/>
    <lineage>
        <taxon>Eukaryota</taxon>
        <taxon>Fungi</taxon>
        <taxon>Dikarya</taxon>
        <taxon>Basidiomycota</taxon>
        <taxon>Agaricomycotina</taxon>
        <taxon>Agaricomycetes</taxon>
        <taxon>Polyporales</taxon>
        <taxon>Laetiporus</taxon>
    </lineage>
</organism>
<sequence>MARPIVATPYYIHACYYSPTPVAQVTPGPLASALHAQIPTCPLDLATAASIPLWATRLYCTPCPQECRSPFHVLPCPPRSICQSRHPLILGPGLRTIHIPYVPIFSDFL</sequence>
<evidence type="ECO:0000313" key="1">
    <source>
        <dbReference type="EMBL" id="KZT00024.1"/>
    </source>
</evidence>
<dbReference type="AlphaFoldDB" id="A0A165B0Z6"/>
<accession>A0A165B0Z6</accession>
<dbReference type="RefSeq" id="XP_040757764.1">
    <property type="nucleotide sequence ID" value="XM_040910281.1"/>
</dbReference>
<protein>
    <submittedName>
        <fullName evidence="1">Uncharacterized protein</fullName>
    </submittedName>
</protein>
<reference evidence="1 2" key="1">
    <citation type="journal article" date="2016" name="Mol. Biol. Evol.">
        <title>Comparative Genomics of Early-Diverging Mushroom-Forming Fungi Provides Insights into the Origins of Lignocellulose Decay Capabilities.</title>
        <authorList>
            <person name="Nagy L.G."/>
            <person name="Riley R."/>
            <person name="Tritt A."/>
            <person name="Adam C."/>
            <person name="Daum C."/>
            <person name="Floudas D."/>
            <person name="Sun H."/>
            <person name="Yadav J.S."/>
            <person name="Pangilinan J."/>
            <person name="Larsson K.H."/>
            <person name="Matsuura K."/>
            <person name="Barry K."/>
            <person name="Labutti K."/>
            <person name="Kuo R."/>
            <person name="Ohm R.A."/>
            <person name="Bhattacharya S.S."/>
            <person name="Shirouzu T."/>
            <person name="Yoshinaga Y."/>
            <person name="Martin F.M."/>
            <person name="Grigoriev I.V."/>
            <person name="Hibbett D.S."/>
        </authorList>
    </citation>
    <scope>NUCLEOTIDE SEQUENCE [LARGE SCALE GENOMIC DNA]</scope>
    <source>
        <strain evidence="1 2">93-53</strain>
    </source>
</reference>
<dbReference type="GeneID" id="63827310"/>
<gene>
    <name evidence="1" type="ORF">LAESUDRAFT_732661</name>
</gene>